<evidence type="ECO:0000313" key="2">
    <source>
        <dbReference type="EMBL" id="MBK7425439.1"/>
    </source>
</evidence>
<accession>A0A9D7FB13</accession>
<keyword evidence="1" id="KW-1133">Transmembrane helix</keyword>
<dbReference type="Pfam" id="PF19588">
    <property type="entry name" value="SxtJ"/>
    <property type="match status" value="1"/>
</dbReference>
<feature type="transmembrane region" description="Helical" evidence="1">
    <location>
        <begin position="20"/>
        <end position="37"/>
    </location>
</feature>
<organism evidence="2 3">
    <name type="scientific">Candidatus Propionivibrio dominans</name>
    <dbReference type="NCBI Taxonomy" id="2954373"/>
    <lineage>
        <taxon>Bacteria</taxon>
        <taxon>Pseudomonadati</taxon>
        <taxon>Pseudomonadota</taxon>
        <taxon>Betaproteobacteria</taxon>
        <taxon>Rhodocyclales</taxon>
        <taxon>Rhodocyclaceae</taxon>
        <taxon>Propionivibrio</taxon>
    </lineage>
</organism>
<dbReference type="AlphaFoldDB" id="A0A9D7FB13"/>
<dbReference type="Proteomes" id="UP000886602">
    <property type="component" value="Unassembled WGS sequence"/>
</dbReference>
<keyword evidence="1" id="KW-0812">Transmembrane</keyword>
<protein>
    <recommendedName>
        <fullName evidence="4">SxtJ</fullName>
    </recommendedName>
</protein>
<proteinExistence type="predicted"/>
<comment type="caution">
    <text evidence="2">The sequence shown here is derived from an EMBL/GenBank/DDBJ whole genome shotgun (WGS) entry which is preliminary data.</text>
</comment>
<evidence type="ECO:0000256" key="1">
    <source>
        <dbReference type="SAM" id="Phobius"/>
    </source>
</evidence>
<name>A0A9D7FB13_9RHOO</name>
<gene>
    <name evidence="2" type="ORF">IPJ48_21440</name>
</gene>
<sequence>MHEHTPRHTDPTQGSSDRSFGFVFTVFFVIVGLLPLLHGGGIRLWALGLSAVFLLLALVAPKILSPANRAWTKFGLLLHRIVSPIALGILFYGVFTPTGFFMRLLGKDLLRQRFDRTATTYWIARNPPGPDAESLKNQF</sequence>
<feature type="transmembrane region" description="Helical" evidence="1">
    <location>
        <begin position="84"/>
        <end position="106"/>
    </location>
</feature>
<feature type="transmembrane region" description="Helical" evidence="1">
    <location>
        <begin position="44"/>
        <end position="64"/>
    </location>
</feature>
<evidence type="ECO:0000313" key="3">
    <source>
        <dbReference type="Proteomes" id="UP000886602"/>
    </source>
</evidence>
<dbReference type="InterPro" id="IPR045781">
    <property type="entry name" value="SxtJ"/>
</dbReference>
<evidence type="ECO:0008006" key="4">
    <source>
        <dbReference type="Google" id="ProtNLM"/>
    </source>
</evidence>
<reference evidence="2" key="1">
    <citation type="submission" date="2020-10" db="EMBL/GenBank/DDBJ databases">
        <title>Connecting structure to function with the recovery of over 1000 high-quality activated sludge metagenome-assembled genomes encoding full-length rRNA genes using long-read sequencing.</title>
        <authorList>
            <person name="Singleton C.M."/>
            <person name="Petriglieri F."/>
            <person name="Kristensen J.M."/>
            <person name="Kirkegaard R.H."/>
            <person name="Michaelsen T.Y."/>
            <person name="Andersen M.H."/>
            <person name="Karst S.M."/>
            <person name="Dueholm M.S."/>
            <person name="Nielsen P.H."/>
            <person name="Albertsen M."/>
        </authorList>
    </citation>
    <scope>NUCLEOTIDE SEQUENCE</scope>
    <source>
        <strain evidence="2">EsbW_18-Q3-R4-48_MAXAC.044</strain>
    </source>
</reference>
<keyword evidence="1" id="KW-0472">Membrane</keyword>
<dbReference type="EMBL" id="JADJNC010000067">
    <property type="protein sequence ID" value="MBK7425439.1"/>
    <property type="molecule type" value="Genomic_DNA"/>
</dbReference>